<keyword evidence="6" id="KW-1185">Reference proteome</keyword>
<comment type="similarity">
    <text evidence="2">Belongs to the NPC2 family.</text>
</comment>
<evidence type="ECO:0000256" key="3">
    <source>
        <dbReference type="ARBA" id="ARBA00022525"/>
    </source>
</evidence>
<dbReference type="Pfam" id="PF02221">
    <property type="entry name" value="E1_DerP2_DerF2"/>
    <property type="match status" value="1"/>
</dbReference>
<sequence>MFVSDGFAGQVHVQNLCPSEFGGKLIAFYAEGCNALPCTFVRGRSYNAELIFEPGRNSTTLSIRCGAVVLGEPQIIADWSACEDLTKENRCPVKAGETYKYAKLVEISPFAPPGMYTVHCELVDDKKTQQLCVQGDVRLLPW</sequence>
<gene>
    <name evidence="5" type="ORF">AFUS01_LOCUS38393</name>
</gene>
<evidence type="ECO:0000256" key="2">
    <source>
        <dbReference type="ARBA" id="ARBA00006370"/>
    </source>
</evidence>
<evidence type="ECO:0000313" key="6">
    <source>
        <dbReference type="Proteomes" id="UP000708208"/>
    </source>
</evidence>
<reference evidence="5" key="1">
    <citation type="submission" date="2021-06" db="EMBL/GenBank/DDBJ databases">
        <authorList>
            <person name="Hodson N. C."/>
            <person name="Mongue J. A."/>
            <person name="Jaron S. K."/>
        </authorList>
    </citation>
    <scope>NUCLEOTIDE SEQUENCE</scope>
</reference>
<dbReference type="EMBL" id="CAJVCH010547637">
    <property type="protein sequence ID" value="CAG7828468.1"/>
    <property type="molecule type" value="Genomic_DNA"/>
</dbReference>
<feature type="domain" description="MD-2-related lipid-recognition" evidence="4">
    <location>
        <begin position="14"/>
        <end position="137"/>
    </location>
</feature>
<evidence type="ECO:0000313" key="5">
    <source>
        <dbReference type="EMBL" id="CAG7828468.1"/>
    </source>
</evidence>
<dbReference type="SMART" id="SM00737">
    <property type="entry name" value="ML"/>
    <property type="match status" value="1"/>
</dbReference>
<proteinExistence type="inferred from homology"/>
<dbReference type="AlphaFoldDB" id="A0A8J2LAF0"/>
<dbReference type="InterPro" id="IPR003172">
    <property type="entry name" value="ML_dom"/>
</dbReference>
<dbReference type="FunFam" id="2.60.40.770:FF:000001">
    <property type="entry name" value="NPC intracellular cholesterol transporter 2"/>
    <property type="match status" value="1"/>
</dbReference>
<dbReference type="Proteomes" id="UP000708208">
    <property type="component" value="Unassembled WGS sequence"/>
</dbReference>
<dbReference type="OrthoDB" id="6489092at2759"/>
<keyword evidence="3" id="KW-0964">Secreted</keyword>
<organism evidence="5 6">
    <name type="scientific">Allacma fusca</name>
    <dbReference type="NCBI Taxonomy" id="39272"/>
    <lineage>
        <taxon>Eukaryota</taxon>
        <taxon>Metazoa</taxon>
        <taxon>Ecdysozoa</taxon>
        <taxon>Arthropoda</taxon>
        <taxon>Hexapoda</taxon>
        <taxon>Collembola</taxon>
        <taxon>Symphypleona</taxon>
        <taxon>Sminthuridae</taxon>
        <taxon>Allacma</taxon>
    </lineage>
</organism>
<dbReference type="GO" id="GO:0005576">
    <property type="term" value="C:extracellular region"/>
    <property type="evidence" value="ECO:0007669"/>
    <property type="project" value="UniProtKB-SubCell"/>
</dbReference>
<accession>A0A8J2LAF0</accession>
<name>A0A8J2LAF0_9HEXA</name>
<evidence type="ECO:0000256" key="1">
    <source>
        <dbReference type="ARBA" id="ARBA00004613"/>
    </source>
</evidence>
<evidence type="ECO:0000259" key="4">
    <source>
        <dbReference type="SMART" id="SM00737"/>
    </source>
</evidence>
<protein>
    <recommendedName>
        <fullName evidence="4">MD-2-related lipid-recognition domain-containing protein</fullName>
    </recommendedName>
</protein>
<comment type="subcellular location">
    <subcellularLocation>
        <location evidence="1">Secreted</location>
    </subcellularLocation>
</comment>
<comment type="caution">
    <text evidence="5">The sequence shown here is derived from an EMBL/GenBank/DDBJ whole genome shotgun (WGS) entry which is preliminary data.</text>
</comment>